<keyword evidence="5" id="KW-0378">Hydrolase</keyword>
<evidence type="ECO:0000256" key="2">
    <source>
        <dbReference type="ARBA" id="ARBA00022649"/>
    </source>
</evidence>
<protein>
    <recommendedName>
        <fullName evidence="6">Putative mRNA interferase YoeB</fullName>
    </recommendedName>
</protein>
<keyword evidence="2" id="KW-1277">Toxin-antitoxin system</keyword>
<name>A0A9W6K2V7_9PSED</name>
<keyword evidence="3" id="KW-0540">Nuclease</keyword>
<comment type="similarity">
    <text evidence="1">Belongs to the YoeB family.</text>
</comment>
<dbReference type="PANTHER" id="PTHR38039:SF1">
    <property type="entry name" value="TOXIN YOEB"/>
    <property type="match status" value="1"/>
</dbReference>
<gene>
    <name evidence="7" type="ORF">GCM10017655_02900</name>
</gene>
<evidence type="ECO:0000256" key="6">
    <source>
        <dbReference type="ARBA" id="ARBA00030388"/>
    </source>
</evidence>
<dbReference type="GO" id="GO:0006401">
    <property type="term" value="P:RNA catabolic process"/>
    <property type="evidence" value="ECO:0007669"/>
    <property type="project" value="InterPro"/>
</dbReference>
<dbReference type="InterPro" id="IPR035093">
    <property type="entry name" value="RelE/ParE_toxin_dom_sf"/>
</dbReference>
<reference evidence="7" key="2">
    <citation type="submission" date="2023-01" db="EMBL/GenBank/DDBJ databases">
        <authorList>
            <person name="Sun Q."/>
            <person name="Evtushenko L."/>
        </authorList>
    </citation>
    <scope>NUCLEOTIDE SEQUENCE</scope>
    <source>
        <strain evidence="7">VKM B-2935</strain>
    </source>
</reference>
<dbReference type="NCBIfam" id="TIGR02116">
    <property type="entry name" value="toxin_Txe_YoeB"/>
    <property type="match status" value="1"/>
</dbReference>
<dbReference type="Pfam" id="PF06769">
    <property type="entry name" value="YoeB_toxin"/>
    <property type="match status" value="1"/>
</dbReference>
<dbReference type="EMBL" id="BSFN01000001">
    <property type="protein sequence ID" value="GLK87228.1"/>
    <property type="molecule type" value="Genomic_DNA"/>
</dbReference>
<evidence type="ECO:0000256" key="1">
    <source>
        <dbReference type="ARBA" id="ARBA00008172"/>
    </source>
</evidence>
<accession>A0A9W6K2V7</accession>
<dbReference type="AlphaFoldDB" id="A0A9W6K2V7"/>
<dbReference type="RefSeq" id="WP_271193435.1">
    <property type="nucleotide sequence ID" value="NZ_BSFN01000001.1"/>
</dbReference>
<keyword evidence="8" id="KW-1185">Reference proteome</keyword>
<evidence type="ECO:0000313" key="7">
    <source>
        <dbReference type="EMBL" id="GLK87228.1"/>
    </source>
</evidence>
<evidence type="ECO:0000256" key="3">
    <source>
        <dbReference type="ARBA" id="ARBA00022722"/>
    </source>
</evidence>
<dbReference type="InterPro" id="IPR009614">
    <property type="entry name" value="YoeB_toxin"/>
</dbReference>
<dbReference type="PANTHER" id="PTHR38039">
    <property type="entry name" value="TOXIN YOEB"/>
    <property type="match status" value="1"/>
</dbReference>
<keyword evidence="4" id="KW-0255">Endonuclease</keyword>
<comment type="caution">
    <text evidence="7">The sequence shown here is derived from an EMBL/GenBank/DDBJ whole genome shotgun (WGS) entry which is preliminary data.</text>
</comment>
<dbReference type="GO" id="GO:0045892">
    <property type="term" value="P:negative regulation of DNA-templated transcription"/>
    <property type="evidence" value="ECO:0007669"/>
    <property type="project" value="TreeGrafter"/>
</dbReference>
<evidence type="ECO:0000256" key="4">
    <source>
        <dbReference type="ARBA" id="ARBA00022759"/>
    </source>
</evidence>
<dbReference type="Gene3D" id="3.30.2310.20">
    <property type="entry name" value="RelE-like"/>
    <property type="match status" value="1"/>
</dbReference>
<dbReference type="GO" id="GO:0016787">
    <property type="term" value="F:hydrolase activity"/>
    <property type="evidence" value="ECO:0007669"/>
    <property type="project" value="UniProtKB-KW"/>
</dbReference>
<organism evidence="7 8">
    <name type="scientific">Pseudomonas turukhanskensis</name>
    <dbReference type="NCBI Taxonomy" id="1806536"/>
    <lineage>
        <taxon>Bacteria</taxon>
        <taxon>Pseudomonadati</taxon>
        <taxon>Pseudomonadota</taxon>
        <taxon>Gammaproteobacteria</taxon>
        <taxon>Pseudomonadales</taxon>
        <taxon>Pseudomonadaceae</taxon>
        <taxon>Pseudomonas</taxon>
    </lineage>
</organism>
<evidence type="ECO:0000256" key="5">
    <source>
        <dbReference type="ARBA" id="ARBA00022801"/>
    </source>
</evidence>
<sequence>MNTKSKQRNKTEARSGVSVAFTSEGWEDYCHWKDQDVDIFRSINALIGECLRTPFKGIGKPEPLKGDLSGFWSRRITREHRLIYFYEGGTLTILQCRFHYDK</sequence>
<dbReference type="SUPFAM" id="SSF143011">
    <property type="entry name" value="RelE-like"/>
    <property type="match status" value="1"/>
</dbReference>
<dbReference type="Proteomes" id="UP001143328">
    <property type="component" value="Unassembled WGS sequence"/>
</dbReference>
<evidence type="ECO:0000313" key="8">
    <source>
        <dbReference type="Proteomes" id="UP001143328"/>
    </source>
</evidence>
<dbReference type="GO" id="GO:0004519">
    <property type="term" value="F:endonuclease activity"/>
    <property type="evidence" value="ECO:0007669"/>
    <property type="project" value="UniProtKB-KW"/>
</dbReference>
<proteinExistence type="inferred from homology"/>
<reference evidence="7" key="1">
    <citation type="journal article" date="2014" name="Int. J. Syst. Evol. Microbiol.">
        <title>Complete genome sequence of Corynebacterium casei LMG S-19264T (=DSM 44701T), isolated from a smear-ripened cheese.</title>
        <authorList>
            <consortium name="US DOE Joint Genome Institute (JGI-PGF)"/>
            <person name="Walter F."/>
            <person name="Albersmeier A."/>
            <person name="Kalinowski J."/>
            <person name="Ruckert C."/>
        </authorList>
    </citation>
    <scope>NUCLEOTIDE SEQUENCE</scope>
    <source>
        <strain evidence="7">VKM B-2935</strain>
    </source>
</reference>